<evidence type="ECO:0000256" key="3">
    <source>
        <dbReference type="ARBA" id="ARBA00022989"/>
    </source>
</evidence>
<evidence type="ECO:0000256" key="7">
    <source>
        <dbReference type="SAM" id="Phobius"/>
    </source>
</evidence>
<dbReference type="HOGENOM" id="CLU_761364_0_0_1"/>
<dbReference type="PANTHER" id="PTHR31872">
    <property type="entry name" value="TRANSMEMBRANE PROTEIN 179"/>
    <property type="match status" value="1"/>
</dbReference>
<keyword evidence="4 7" id="KW-0472">Membrane</keyword>
<reference evidence="8 10" key="2">
    <citation type="journal article" date="2013" name="Nature">
        <title>Insights into bilaterian evolution from three spiralian genomes.</title>
        <authorList>
            <person name="Simakov O."/>
            <person name="Marletaz F."/>
            <person name="Cho S.J."/>
            <person name="Edsinger-Gonzales E."/>
            <person name="Havlak P."/>
            <person name="Hellsten U."/>
            <person name="Kuo D.H."/>
            <person name="Larsson T."/>
            <person name="Lv J."/>
            <person name="Arendt D."/>
            <person name="Savage R."/>
            <person name="Osoegawa K."/>
            <person name="de Jong P."/>
            <person name="Grimwood J."/>
            <person name="Chapman J.A."/>
            <person name="Shapiro H."/>
            <person name="Aerts A."/>
            <person name="Otillar R.P."/>
            <person name="Terry A.Y."/>
            <person name="Boore J.L."/>
            <person name="Grigoriev I.V."/>
            <person name="Lindberg D.R."/>
            <person name="Seaver E.C."/>
            <person name="Weisblat D.A."/>
            <person name="Putnam N.H."/>
            <person name="Rokhsar D.S."/>
        </authorList>
    </citation>
    <scope>NUCLEOTIDE SEQUENCE</scope>
</reference>
<keyword evidence="3 7" id="KW-1133">Transmembrane helix</keyword>
<feature type="transmembrane region" description="Helical" evidence="7">
    <location>
        <begin position="199"/>
        <end position="220"/>
    </location>
</feature>
<feature type="region of interest" description="Disordered" evidence="6">
    <location>
        <begin position="261"/>
        <end position="364"/>
    </location>
</feature>
<organism evidence="9 10">
    <name type="scientific">Helobdella robusta</name>
    <name type="common">Californian leech</name>
    <dbReference type="NCBI Taxonomy" id="6412"/>
    <lineage>
        <taxon>Eukaryota</taxon>
        <taxon>Metazoa</taxon>
        <taxon>Spiralia</taxon>
        <taxon>Lophotrochozoa</taxon>
        <taxon>Annelida</taxon>
        <taxon>Clitellata</taxon>
        <taxon>Hirudinea</taxon>
        <taxon>Rhynchobdellida</taxon>
        <taxon>Glossiphoniidae</taxon>
        <taxon>Helobdella</taxon>
    </lineage>
</organism>
<dbReference type="InParanoid" id="T1F3C6"/>
<feature type="transmembrane region" description="Helical" evidence="7">
    <location>
        <begin position="70"/>
        <end position="94"/>
    </location>
</feature>
<feature type="transmembrane region" description="Helical" evidence="7">
    <location>
        <begin position="115"/>
        <end position="142"/>
    </location>
</feature>
<dbReference type="CTD" id="20203325"/>
<evidence type="ECO:0000256" key="4">
    <source>
        <dbReference type="ARBA" id="ARBA00023136"/>
    </source>
</evidence>
<proteinExistence type="inferred from homology"/>
<evidence type="ECO:0000313" key="8">
    <source>
        <dbReference type="EMBL" id="ESO07380.1"/>
    </source>
</evidence>
<sequence>MARVGCIPHGTTAIVVQIILYFLAAFFGYFVVIPLGITLRNFHGACILFAEIVPWQKYVIWPWNEPSCLYILYMNLAVNIFYATFMGIVNLLIYSKKCLEKKSILDWNISYILRAFNPVFLVINFFIMFLEISGASVITAGFSDFCNRTETFIMKHPNVLELGLQKDINYNCRSLGKESLFWSKLSVVRGVTHGVRGHSFYGCLVVASIASWILFILWLAQLALNVLMTCRVCSCEVAEEKKKPDKTAIIAQRRSQFATPIATPGGMITPSRGLSLPNPMGAQYKSMTPMGGSYPPPRDNNDPPAYARVPESSMAAGVRPPHSPAESSTPPKKDLSLVDSPSPRQLPPPKQKQIYRKNAPSGGL</sequence>
<dbReference type="InterPro" id="IPR029673">
    <property type="entry name" value="TMEM179"/>
</dbReference>
<evidence type="ECO:0000256" key="5">
    <source>
        <dbReference type="ARBA" id="ARBA00093776"/>
    </source>
</evidence>
<dbReference type="RefSeq" id="XP_009014758.1">
    <property type="nucleotide sequence ID" value="XM_009016510.1"/>
</dbReference>
<dbReference type="EnsemblMetazoa" id="HelroT170716">
    <property type="protein sequence ID" value="HelroP170716"/>
    <property type="gene ID" value="HelroG170716"/>
</dbReference>
<dbReference type="KEGG" id="hro:HELRODRAFT_170716"/>
<reference evidence="10" key="1">
    <citation type="submission" date="2012-12" db="EMBL/GenBank/DDBJ databases">
        <authorList>
            <person name="Hellsten U."/>
            <person name="Grimwood J."/>
            <person name="Chapman J.A."/>
            <person name="Shapiro H."/>
            <person name="Aerts A."/>
            <person name="Otillar R.P."/>
            <person name="Terry A.Y."/>
            <person name="Boore J.L."/>
            <person name="Simakov O."/>
            <person name="Marletaz F."/>
            <person name="Cho S.-J."/>
            <person name="Edsinger-Gonzales E."/>
            <person name="Havlak P."/>
            <person name="Kuo D.-H."/>
            <person name="Larsson T."/>
            <person name="Lv J."/>
            <person name="Arendt D."/>
            <person name="Savage R."/>
            <person name="Osoegawa K."/>
            <person name="de Jong P."/>
            <person name="Lindberg D.R."/>
            <person name="Seaver E.C."/>
            <person name="Weisblat D.A."/>
            <person name="Putnam N.H."/>
            <person name="Grigoriev I.V."/>
            <person name="Rokhsar D.S."/>
        </authorList>
    </citation>
    <scope>NUCLEOTIDE SEQUENCE</scope>
</reference>
<evidence type="ECO:0000256" key="1">
    <source>
        <dbReference type="ARBA" id="ARBA00004141"/>
    </source>
</evidence>
<dbReference type="EMBL" id="KB096222">
    <property type="protein sequence ID" value="ESO07380.1"/>
    <property type="molecule type" value="Genomic_DNA"/>
</dbReference>
<dbReference type="InterPro" id="IPR059010">
    <property type="entry name" value="TMEM179-179B"/>
</dbReference>
<comment type="similarity">
    <text evidence="5">Belongs to the TMEM179 family.</text>
</comment>
<accession>T1F3C6</accession>
<dbReference type="Pfam" id="PF26158">
    <property type="entry name" value="Claudin_TMEM179-179B"/>
    <property type="match status" value="1"/>
</dbReference>
<evidence type="ECO:0000256" key="6">
    <source>
        <dbReference type="SAM" id="MobiDB-lite"/>
    </source>
</evidence>
<dbReference type="EMBL" id="AMQM01003662">
    <property type="status" value="NOT_ANNOTATED_CDS"/>
    <property type="molecule type" value="Genomic_DNA"/>
</dbReference>
<keyword evidence="10" id="KW-1185">Reference proteome</keyword>
<dbReference type="AlphaFoldDB" id="T1F3C6"/>
<keyword evidence="2 7" id="KW-0812">Transmembrane</keyword>
<dbReference type="Proteomes" id="UP000015101">
    <property type="component" value="Unassembled WGS sequence"/>
</dbReference>
<comment type="subcellular location">
    <subcellularLocation>
        <location evidence="1">Membrane</location>
        <topology evidence="1">Multi-pass membrane protein</topology>
    </subcellularLocation>
</comment>
<dbReference type="OrthoDB" id="6286113at2759"/>
<evidence type="ECO:0000313" key="9">
    <source>
        <dbReference type="EnsemblMetazoa" id="HelroP170716"/>
    </source>
</evidence>
<name>T1F3C6_HELRO</name>
<evidence type="ECO:0000256" key="2">
    <source>
        <dbReference type="ARBA" id="ARBA00022692"/>
    </source>
</evidence>
<dbReference type="PANTHER" id="PTHR31872:SF4">
    <property type="entry name" value="TRANSMEMBRANE PROTEIN 179"/>
    <property type="match status" value="1"/>
</dbReference>
<reference evidence="9" key="3">
    <citation type="submission" date="2015-06" db="UniProtKB">
        <authorList>
            <consortium name="EnsemblMetazoa"/>
        </authorList>
    </citation>
    <scope>IDENTIFICATION</scope>
</reference>
<protein>
    <submittedName>
        <fullName evidence="8 9">Uncharacterized protein</fullName>
    </submittedName>
</protein>
<dbReference type="GeneID" id="20203325"/>
<evidence type="ECO:0000313" key="10">
    <source>
        <dbReference type="Proteomes" id="UP000015101"/>
    </source>
</evidence>
<dbReference type="OMA" id="FIMFLEI"/>
<gene>
    <name evidence="9" type="primary">20203325</name>
    <name evidence="8" type="ORF">HELRODRAFT_170716</name>
</gene>
<feature type="transmembrane region" description="Helical" evidence="7">
    <location>
        <begin position="12"/>
        <end position="32"/>
    </location>
</feature>